<gene>
    <name evidence="2" type="ORF">IMCC3135_13220</name>
</gene>
<name>A0A2Z2NNC5_9GAMM</name>
<reference evidence="2 3" key="1">
    <citation type="submission" date="2016-12" db="EMBL/GenBank/DDBJ databases">
        <authorList>
            <person name="Song W.-J."/>
            <person name="Kurnit D.M."/>
        </authorList>
    </citation>
    <scope>NUCLEOTIDE SEQUENCE [LARGE SCALE GENOMIC DNA]</scope>
    <source>
        <strain evidence="2 3">IMCC3135</strain>
    </source>
</reference>
<dbReference type="RefSeq" id="WP_205738026.1">
    <property type="nucleotide sequence ID" value="NZ_CP018632.1"/>
</dbReference>
<keyword evidence="3" id="KW-1185">Reference proteome</keyword>
<organism evidence="2 3">
    <name type="scientific">Granulosicoccus antarcticus IMCC3135</name>
    <dbReference type="NCBI Taxonomy" id="1192854"/>
    <lineage>
        <taxon>Bacteria</taxon>
        <taxon>Pseudomonadati</taxon>
        <taxon>Pseudomonadota</taxon>
        <taxon>Gammaproteobacteria</taxon>
        <taxon>Chromatiales</taxon>
        <taxon>Granulosicoccaceae</taxon>
        <taxon>Granulosicoccus</taxon>
    </lineage>
</organism>
<sequence length="161" mass="17966">MTLDKAKHQKLGRPRRSERRTGEARKLSARGEAVSVPQRTEGLGRENLLEQALSRENMVEAWKRVKANKGSAGVDGRSITQTIEYLHTQWPVIRDELLRGSYRPSAVRRVEIPKPGGGSRELGIPTVIACSSKRCWHNSLSGLHLILSVKYYDGVGVPRLS</sequence>
<dbReference type="KEGG" id="gai:IMCC3135_13220"/>
<evidence type="ECO:0000313" key="2">
    <source>
        <dbReference type="EMBL" id="ASJ72729.1"/>
    </source>
</evidence>
<feature type="region of interest" description="Disordered" evidence="1">
    <location>
        <begin position="1"/>
        <end position="41"/>
    </location>
</feature>
<proteinExistence type="predicted"/>
<evidence type="ECO:0000256" key="1">
    <source>
        <dbReference type="SAM" id="MobiDB-lite"/>
    </source>
</evidence>
<protein>
    <recommendedName>
        <fullName evidence="4">Group II intron-encoded protein LtrA</fullName>
    </recommendedName>
</protein>
<evidence type="ECO:0008006" key="4">
    <source>
        <dbReference type="Google" id="ProtNLM"/>
    </source>
</evidence>
<feature type="compositionally biased region" description="Basic residues" evidence="1">
    <location>
        <begin position="7"/>
        <end position="18"/>
    </location>
</feature>
<accession>A0A2Z2NNC5</accession>
<dbReference type="AlphaFoldDB" id="A0A2Z2NNC5"/>
<dbReference type="Proteomes" id="UP000250079">
    <property type="component" value="Chromosome"/>
</dbReference>
<dbReference type="EMBL" id="CP018632">
    <property type="protein sequence ID" value="ASJ72729.1"/>
    <property type="molecule type" value="Genomic_DNA"/>
</dbReference>
<evidence type="ECO:0000313" key="3">
    <source>
        <dbReference type="Proteomes" id="UP000250079"/>
    </source>
</evidence>